<feature type="transmembrane region" description="Helical" evidence="7">
    <location>
        <begin position="352"/>
        <end position="371"/>
    </location>
</feature>
<feature type="transmembrane region" description="Helical" evidence="7">
    <location>
        <begin position="170"/>
        <end position="186"/>
    </location>
</feature>
<evidence type="ECO:0000256" key="5">
    <source>
        <dbReference type="ARBA" id="ARBA00022989"/>
    </source>
</evidence>
<comment type="subcellular location">
    <subcellularLocation>
        <location evidence="1">Membrane</location>
        <topology evidence="1">Multi-pass membrane protein</topology>
    </subcellularLocation>
</comment>
<dbReference type="EMBL" id="QUMO01000002">
    <property type="protein sequence ID" value="REF87541.1"/>
    <property type="molecule type" value="Genomic_DNA"/>
</dbReference>
<evidence type="ECO:0000256" key="3">
    <source>
        <dbReference type="ARBA" id="ARBA00022448"/>
    </source>
</evidence>
<protein>
    <submittedName>
        <fullName evidence="8">NCS2 family nucleobase:cation symporter-2</fullName>
    </submittedName>
</protein>
<dbReference type="PANTHER" id="PTHR42810:SF2">
    <property type="entry name" value="PURINE PERMEASE C1399.01C-RELATED"/>
    <property type="match status" value="1"/>
</dbReference>
<dbReference type="GO" id="GO:0005886">
    <property type="term" value="C:plasma membrane"/>
    <property type="evidence" value="ECO:0007669"/>
    <property type="project" value="TreeGrafter"/>
</dbReference>
<keyword evidence="3" id="KW-0813">Transport</keyword>
<feature type="transmembrane region" description="Helical" evidence="7">
    <location>
        <begin position="285"/>
        <end position="310"/>
    </location>
</feature>
<dbReference type="GO" id="GO:0042907">
    <property type="term" value="F:xanthine transmembrane transporter activity"/>
    <property type="evidence" value="ECO:0007669"/>
    <property type="project" value="TreeGrafter"/>
</dbReference>
<keyword evidence="5 7" id="KW-1133">Transmembrane helix</keyword>
<evidence type="ECO:0000256" key="1">
    <source>
        <dbReference type="ARBA" id="ARBA00004141"/>
    </source>
</evidence>
<proteinExistence type="inferred from homology"/>
<reference evidence="8 9" key="1">
    <citation type="submission" date="2018-08" db="EMBL/GenBank/DDBJ databases">
        <title>Genomic Encyclopedia of Type Strains, Phase IV (KMG-IV): sequencing the most valuable type-strain genomes for metagenomic binning, comparative biology and taxonomic classification.</title>
        <authorList>
            <person name="Goeker M."/>
        </authorList>
    </citation>
    <scope>NUCLEOTIDE SEQUENCE [LARGE SCALE GENOMIC DNA]</scope>
    <source>
        <strain evidence="8 9">BW863</strain>
    </source>
</reference>
<accession>A0A3D9YY14</accession>
<evidence type="ECO:0000256" key="4">
    <source>
        <dbReference type="ARBA" id="ARBA00022692"/>
    </source>
</evidence>
<feature type="transmembrane region" description="Helical" evidence="7">
    <location>
        <begin position="105"/>
        <end position="125"/>
    </location>
</feature>
<feature type="transmembrane region" description="Helical" evidence="7">
    <location>
        <begin position="137"/>
        <end position="158"/>
    </location>
</feature>
<feature type="transmembrane region" description="Helical" evidence="7">
    <location>
        <begin position="410"/>
        <end position="430"/>
    </location>
</feature>
<evidence type="ECO:0000313" key="8">
    <source>
        <dbReference type="EMBL" id="REF87541.1"/>
    </source>
</evidence>
<dbReference type="AlphaFoldDB" id="A0A3D9YY14"/>
<dbReference type="Pfam" id="PF00860">
    <property type="entry name" value="Xan_ur_permease"/>
    <property type="match status" value="1"/>
</dbReference>
<gene>
    <name evidence="8" type="ORF">DES32_1164</name>
</gene>
<sequence length="567" mass="60036">MKKPASLVYGAEEKPPLSIIIVSAIQHVAVIAIFMVYPLIIARQAGAPPAEIAAILRVGVLALAFAVLLQALPRGPVGSHFLAPSIFTGVYLGPSLLAAKLGGLPLVWGMTIFAGFVEIGLSRVWSRLRAFIPPETAGMVVFLVGVIIGLAALHVLLGKSSGNMVAGRDAFVAGVSLATMIGLNIWNKGRLRLFCILIGMVVGYVLSGFTGQITGADLRAVLNQPVLALPSFAHLAWAFDWSMVVPFAVTGLAAAMSTTAVITTYQRLTDADWVRPDARSIDGGILADGLAAVAAGLLGTYGLTISTANVGLVAATGVASRYIAFVIAAILAIAAFQPTLIGILTIMPAPVMASALLFTAVFIMISGVQIISTRVLDPRRTLVIGAGMMAFFMVSVVPSAFAGVPRWEQPLVTSPLVIATLVALLLNLVFRIGIRRTVTLEIDPKAVAPQDVVNFIERAAGIWGARRDVVTRVEFAVQQAVEAIVEFCRVKGPIALAVSYDEFDINAKLTYEGLPLELPNWAPSQEDILESEDGPRRLAGFLVRRQADRVQNTAAHGATVLSLQFKH</sequence>
<evidence type="ECO:0000256" key="2">
    <source>
        <dbReference type="ARBA" id="ARBA00008821"/>
    </source>
</evidence>
<feature type="transmembrane region" description="Helical" evidence="7">
    <location>
        <begin position="193"/>
        <end position="214"/>
    </location>
</feature>
<feature type="transmembrane region" description="Helical" evidence="7">
    <location>
        <begin position="20"/>
        <end position="40"/>
    </location>
</feature>
<feature type="transmembrane region" description="Helical" evidence="7">
    <location>
        <begin position="244"/>
        <end position="265"/>
    </location>
</feature>
<feature type="transmembrane region" description="Helical" evidence="7">
    <location>
        <begin position="52"/>
        <end position="69"/>
    </location>
</feature>
<dbReference type="PANTHER" id="PTHR42810">
    <property type="entry name" value="PURINE PERMEASE C1399.01C-RELATED"/>
    <property type="match status" value="1"/>
</dbReference>
<dbReference type="RefSeq" id="WP_115835731.1">
    <property type="nucleotide sequence ID" value="NZ_CP025086.1"/>
</dbReference>
<feature type="transmembrane region" description="Helical" evidence="7">
    <location>
        <begin position="322"/>
        <end position="346"/>
    </location>
</feature>
<dbReference type="InterPro" id="IPR006043">
    <property type="entry name" value="NCS2"/>
</dbReference>
<comment type="similarity">
    <text evidence="2">Belongs to the nucleobase:cation symporter-2 (NCS2) (TC 2.A.40) family.</text>
</comment>
<comment type="caution">
    <text evidence="8">The sequence shown here is derived from an EMBL/GenBank/DDBJ whole genome shotgun (WGS) entry which is preliminary data.</text>
</comment>
<evidence type="ECO:0000256" key="6">
    <source>
        <dbReference type="ARBA" id="ARBA00023136"/>
    </source>
</evidence>
<evidence type="ECO:0000256" key="7">
    <source>
        <dbReference type="SAM" id="Phobius"/>
    </source>
</evidence>
<keyword evidence="6 7" id="KW-0472">Membrane</keyword>
<keyword evidence="9" id="KW-1185">Reference proteome</keyword>
<evidence type="ECO:0000313" key="9">
    <source>
        <dbReference type="Proteomes" id="UP000256900"/>
    </source>
</evidence>
<keyword evidence="4 7" id="KW-0812">Transmembrane</keyword>
<feature type="transmembrane region" description="Helical" evidence="7">
    <location>
        <begin position="383"/>
        <end position="404"/>
    </location>
</feature>
<name>A0A3D9YY14_9HYPH</name>
<dbReference type="OrthoDB" id="9805749at2"/>
<dbReference type="Proteomes" id="UP000256900">
    <property type="component" value="Unassembled WGS sequence"/>
</dbReference>
<organism evidence="8 9">
    <name type="scientific">Methylovirgula ligni</name>
    <dbReference type="NCBI Taxonomy" id="569860"/>
    <lineage>
        <taxon>Bacteria</taxon>
        <taxon>Pseudomonadati</taxon>
        <taxon>Pseudomonadota</taxon>
        <taxon>Alphaproteobacteria</taxon>
        <taxon>Hyphomicrobiales</taxon>
        <taxon>Beijerinckiaceae</taxon>
        <taxon>Methylovirgula</taxon>
    </lineage>
</organism>